<comment type="similarity">
    <text evidence="1">Belongs to the peptidase M16 family.</text>
</comment>
<dbReference type="PANTHER" id="PTHR11851">
    <property type="entry name" value="METALLOPROTEASE"/>
    <property type="match status" value="1"/>
</dbReference>
<dbReference type="EMBL" id="CP002590">
    <property type="protein sequence ID" value="AEA12952.1"/>
    <property type="molecule type" value="Genomic_DNA"/>
</dbReference>
<dbReference type="PANTHER" id="PTHR11851:SF49">
    <property type="entry name" value="MITOCHONDRIAL-PROCESSING PEPTIDASE SUBUNIT ALPHA"/>
    <property type="match status" value="1"/>
</dbReference>
<evidence type="ECO:0000256" key="1">
    <source>
        <dbReference type="ARBA" id="ARBA00007261"/>
    </source>
</evidence>
<proteinExistence type="inferred from homology"/>
<evidence type="ECO:0000313" key="4">
    <source>
        <dbReference type="EMBL" id="AEA12952.1"/>
    </source>
</evidence>
<sequence>MRSSLREERLNNGVTLLVDPYPSALAAVVIGIGVGPLYEPEDRSGYSHLLEHMLFNVPEFDVDRAVEALGGETNAYTHRSSVVLTFQSLADGLGGLIEVAVRVISNRRYEEARFENERRVVLSELRMSRENPSERIGDLGLRALFGDGVWGRPIGGSPEIVSAATLEELLEFKERWMTPDNMVVALAGNVGEADVAKARAEFSKLEGTAPPRRVPEMTRGPLLAKEVSSEVDGAYYSFAAKVSLDDAYYRLNAAAFHLASGTKSLLFDSLRNKGLAYSYYVDFDSVGRDGFLQIVVESASDLEAVRSVVKGLLSRAWTPPAYRLRYFAYEWNKSMEVPLNRAYAYVEAKMRGLDPFSIEASVERAVAEGLSALPQAVEYSAEAFILPE</sequence>
<dbReference type="GO" id="GO:0046872">
    <property type="term" value="F:metal ion binding"/>
    <property type="evidence" value="ECO:0007669"/>
    <property type="project" value="InterPro"/>
</dbReference>
<dbReference type="Pfam" id="PF05193">
    <property type="entry name" value="Peptidase_M16_C"/>
    <property type="match status" value="1"/>
</dbReference>
<dbReference type="InterPro" id="IPR007863">
    <property type="entry name" value="Peptidase_M16_C"/>
</dbReference>
<dbReference type="eggNOG" id="arCOG04065">
    <property type="taxonomic scope" value="Archaea"/>
</dbReference>
<dbReference type="STRING" id="999630.TUZN_1481"/>
<dbReference type="InterPro" id="IPR050361">
    <property type="entry name" value="MPP/UQCRC_Complex"/>
</dbReference>
<dbReference type="InterPro" id="IPR011249">
    <property type="entry name" value="Metalloenz_LuxS/M16"/>
</dbReference>
<reference key="2">
    <citation type="submission" date="2011-03" db="EMBL/GenBank/DDBJ databases">
        <title>Complete genome sequence of the thermoacidophilic crenarchaeon Thermoproteus uzoniensis 768-20.</title>
        <authorList>
            <person name="Mardanov A.V."/>
            <person name="Gumerov V.M."/>
            <person name="Beletsky A.V."/>
            <person name="Prokofeva M.I."/>
            <person name="Bonch-Osmolovskaya E.A."/>
            <person name="Ravin N.V."/>
            <person name="Skryabin K.G."/>
        </authorList>
    </citation>
    <scope>NUCLEOTIDE SEQUENCE</scope>
    <source>
        <strain>768-20</strain>
    </source>
</reference>
<dbReference type="InterPro" id="IPR011765">
    <property type="entry name" value="Pept_M16_N"/>
</dbReference>
<accession>F2L225</accession>
<protein>
    <submittedName>
        <fullName evidence="4">Peptidase M16 domain protein</fullName>
    </submittedName>
</protein>
<dbReference type="GeneID" id="10361005"/>
<feature type="domain" description="Peptidase M16 N-terminal" evidence="2">
    <location>
        <begin position="22"/>
        <end position="146"/>
    </location>
</feature>
<feature type="domain" description="Peptidase M16 C-terminal" evidence="3">
    <location>
        <begin position="164"/>
        <end position="306"/>
    </location>
</feature>
<gene>
    <name evidence="4" type="ordered locus">TUZN_1481</name>
</gene>
<evidence type="ECO:0000259" key="2">
    <source>
        <dbReference type="Pfam" id="PF00675"/>
    </source>
</evidence>
<dbReference type="OrthoDB" id="25333at2157"/>
<dbReference type="SUPFAM" id="SSF63411">
    <property type="entry name" value="LuxS/MPP-like metallohydrolase"/>
    <property type="match status" value="2"/>
</dbReference>
<dbReference type="RefSeq" id="WP_013680287.1">
    <property type="nucleotide sequence ID" value="NC_015315.1"/>
</dbReference>
<keyword evidence="5" id="KW-1185">Reference proteome</keyword>
<dbReference type="Gene3D" id="3.30.830.10">
    <property type="entry name" value="Metalloenzyme, LuxS/M16 peptidase-like"/>
    <property type="match status" value="2"/>
</dbReference>
<dbReference type="Pfam" id="PF00675">
    <property type="entry name" value="Peptidase_M16"/>
    <property type="match status" value="1"/>
</dbReference>
<dbReference type="KEGG" id="tuz:TUZN_1481"/>
<dbReference type="Proteomes" id="UP000008138">
    <property type="component" value="Chromosome"/>
</dbReference>
<evidence type="ECO:0000313" key="5">
    <source>
        <dbReference type="Proteomes" id="UP000008138"/>
    </source>
</evidence>
<organism evidence="4 5">
    <name type="scientific">Thermoproteus uzoniensis (strain 768-20)</name>
    <dbReference type="NCBI Taxonomy" id="999630"/>
    <lineage>
        <taxon>Archaea</taxon>
        <taxon>Thermoproteota</taxon>
        <taxon>Thermoprotei</taxon>
        <taxon>Thermoproteales</taxon>
        <taxon>Thermoproteaceae</taxon>
        <taxon>Thermoproteus</taxon>
    </lineage>
</organism>
<reference evidence="4 5" key="1">
    <citation type="journal article" date="2011" name="J. Bacteriol.">
        <title>Complete genome sequence of the thermoacidophilic crenarchaeon Thermoproteus uzoniensis 768-20.</title>
        <authorList>
            <person name="Mardanov A.V."/>
            <person name="Gumerov V.M."/>
            <person name="Beletsky A.V."/>
            <person name="Prokofeva M.I."/>
            <person name="Bonch-Osmolovskaya E.A."/>
            <person name="Ravin N.V."/>
            <person name="Skryabin K.G."/>
        </authorList>
    </citation>
    <scope>NUCLEOTIDE SEQUENCE [LARGE SCALE GENOMIC DNA]</scope>
    <source>
        <strain evidence="4 5">768-20</strain>
    </source>
</reference>
<evidence type="ECO:0000259" key="3">
    <source>
        <dbReference type="Pfam" id="PF05193"/>
    </source>
</evidence>
<name>F2L225_THEU7</name>
<dbReference type="HOGENOM" id="CLU_711015_0_0_2"/>
<dbReference type="AlphaFoldDB" id="F2L225"/>